<evidence type="ECO:0000259" key="1">
    <source>
        <dbReference type="Pfam" id="PF14291"/>
    </source>
</evidence>
<evidence type="ECO:0000313" key="2">
    <source>
        <dbReference type="Proteomes" id="UP000694846"/>
    </source>
</evidence>
<dbReference type="Proteomes" id="UP000694846">
    <property type="component" value="Unplaced"/>
</dbReference>
<evidence type="ECO:0000313" key="3">
    <source>
        <dbReference type="RefSeq" id="XP_025424682.1"/>
    </source>
</evidence>
<gene>
    <name evidence="3" type="primary">LOC112693708</name>
</gene>
<feature type="domain" description="DUF4371" evidence="1">
    <location>
        <begin position="3"/>
        <end position="148"/>
    </location>
</feature>
<organism evidence="2 3">
    <name type="scientific">Sipha flava</name>
    <name type="common">yellow sugarcane aphid</name>
    <dbReference type="NCBI Taxonomy" id="143950"/>
    <lineage>
        <taxon>Eukaryota</taxon>
        <taxon>Metazoa</taxon>
        <taxon>Ecdysozoa</taxon>
        <taxon>Arthropoda</taxon>
        <taxon>Hexapoda</taxon>
        <taxon>Insecta</taxon>
        <taxon>Pterygota</taxon>
        <taxon>Neoptera</taxon>
        <taxon>Paraneoptera</taxon>
        <taxon>Hemiptera</taxon>
        <taxon>Sternorrhyncha</taxon>
        <taxon>Aphidomorpha</taxon>
        <taxon>Aphidoidea</taxon>
        <taxon>Aphididae</taxon>
        <taxon>Sipha</taxon>
    </lineage>
</organism>
<proteinExistence type="predicted"/>
<reference evidence="3" key="1">
    <citation type="submission" date="2025-08" db="UniProtKB">
        <authorList>
            <consortium name="RefSeq"/>
        </authorList>
    </citation>
    <scope>IDENTIFICATION</scope>
    <source>
        <tissue evidence="3">Whole body</tissue>
    </source>
</reference>
<protein>
    <submittedName>
        <fullName evidence="3">Zinc finger MYM-type protein 1-like</fullName>
    </submittedName>
</protein>
<dbReference type="PANTHER" id="PTHR45749:SF21">
    <property type="entry name" value="DUF4371 DOMAIN-CONTAINING PROTEIN"/>
    <property type="match status" value="1"/>
</dbReference>
<sequence>MNEPTENDGNFRCLLRFRANNGDIVLKEHLEISDLNAMYTSPQIQNELITIFGEIIQSEIVKQISKSSFFSVLADETTDISQIEQFSVCIRYLDEESMIVRENFLAFIPVQDVTGEGLANTLLETLKNLGLNLEKMCGQGYDGAATMRVLLMVYRQL</sequence>
<dbReference type="PANTHER" id="PTHR45749">
    <property type="match status" value="1"/>
</dbReference>
<dbReference type="RefSeq" id="XP_025424682.1">
    <property type="nucleotide sequence ID" value="XM_025568897.1"/>
</dbReference>
<name>A0A8B8GQZ0_9HEMI</name>
<dbReference type="AlphaFoldDB" id="A0A8B8GQZ0"/>
<keyword evidence="2" id="KW-1185">Reference proteome</keyword>
<accession>A0A8B8GQZ0</accession>
<dbReference type="InterPro" id="IPR025398">
    <property type="entry name" value="DUF4371"/>
</dbReference>
<dbReference type="GeneID" id="112693708"/>
<dbReference type="Pfam" id="PF14291">
    <property type="entry name" value="DUF4371"/>
    <property type="match status" value="1"/>
</dbReference>
<dbReference type="OrthoDB" id="6614843at2759"/>